<evidence type="ECO:0000313" key="3">
    <source>
        <dbReference type="Proteomes" id="UP001454036"/>
    </source>
</evidence>
<evidence type="ECO:0000313" key="2">
    <source>
        <dbReference type="EMBL" id="GAA0174535.1"/>
    </source>
</evidence>
<keyword evidence="3" id="KW-1185">Reference proteome</keyword>
<sequence length="111" mass="13248">MCRITRTSQQQKPQNQPQERRFVCLKEENQALSWTNPTIITNPPRFKPFELKAKKKEQCYVLLPLKRSVTTQRKKDHLTNLKPPQNNPKLHKEPHKKGVRIPFDHQDEKRS</sequence>
<accession>A0AAV3RE12</accession>
<feature type="region of interest" description="Disordered" evidence="1">
    <location>
        <begin position="71"/>
        <end position="111"/>
    </location>
</feature>
<dbReference type="AlphaFoldDB" id="A0AAV3RE12"/>
<evidence type="ECO:0000256" key="1">
    <source>
        <dbReference type="SAM" id="MobiDB-lite"/>
    </source>
</evidence>
<proteinExistence type="predicted"/>
<gene>
    <name evidence="2" type="ORF">LIER_27909</name>
</gene>
<organism evidence="2 3">
    <name type="scientific">Lithospermum erythrorhizon</name>
    <name type="common">Purple gromwell</name>
    <name type="synonym">Lithospermum officinale var. erythrorhizon</name>
    <dbReference type="NCBI Taxonomy" id="34254"/>
    <lineage>
        <taxon>Eukaryota</taxon>
        <taxon>Viridiplantae</taxon>
        <taxon>Streptophyta</taxon>
        <taxon>Embryophyta</taxon>
        <taxon>Tracheophyta</taxon>
        <taxon>Spermatophyta</taxon>
        <taxon>Magnoliopsida</taxon>
        <taxon>eudicotyledons</taxon>
        <taxon>Gunneridae</taxon>
        <taxon>Pentapetalae</taxon>
        <taxon>asterids</taxon>
        <taxon>lamiids</taxon>
        <taxon>Boraginales</taxon>
        <taxon>Boraginaceae</taxon>
        <taxon>Boraginoideae</taxon>
        <taxon>Lithospermeae</taxon>
        <taxon>Lithospermum</taxon>
    </lineage>
</organism>
<feature type="compositionally biased region" description="Basic and acidic residues" evidence="1">
    <location>
        <begin position="102"/>
        <end position="111"/>
    </location>
</feature>
<dbReference type="Proteomes" id="UP001454036">
    <property type="component" value="Unassembled WGS sequence"/>
</dbReference>
<feature type="region of interest" description="Disordered" evidence="1">
    <location>
        <begin position="1"/>
        <end position="20"/>
    </location>
</feature>
<dbReference type="EMBL" id="BAABME010009117">
    <property type="protein sequence ID" value="GAA0174535.1"/>
    <property type="molecule type" value="Genomic_DNA"/>
</dbReference>
<reference evidence="2 3" key="1">
    <citation type="submission" date="2024-01" db="EMBL/GenBank/DDBJ databases">
        <title>The complete chloroplast genome sequence of Lithospermum erythrorhizon: insights into the phylogenetic relationship among Boraginaceae species and the maternal lineages of purple gromwells.</title>
        <authorList>
            <person name="Okada T."/>
            <person name="Watanabe K."/>
        </authorList>
    </citation>
    <scope>NUCLEOTIDE SEQUENCE [LARGE SCALE GENOMIC DNA]</scope>
</reference>
<comment type="caution">
    <text evidence="2">The sequence shown here is derived from an EMBL/GenBank/DDBJ whole genome shotgun (WGS) entry which is preliminary data.</text>
</comment>
<protein>
    <submittedName>
        <fullName evidence="2">Uncharacterized protein</fullName>
    </submittedName>
</protein>
<name>A0AAV3RE12_LITER</name>